<evidence type="ECO:0000313" key="3">
    <source>
        <dbReference type="Proteomes" id="UP000295765"/>
    </source>
</evidence>
<dbReference type="EMBL" id="SLWY01000002">
    <property type="protein sequence ID" value="TCO83412.1"/>
    <property type="molecule type" value="Genomic_DNA"/>
</dbReference>
<dbReference type="OrthoDB" id="9769143at2"/>
<organism evidence="2 3">
    <name type="scientific">Plasticicumulans lactativorans</name>
    <dbReference type="NCBI Taxonomy" id="1133106"/>
    <lineage>
        <taxon>Bacteria</taxon>
        <taxon>Pseudomonadati</taxon>
        <taxon>Pseudomonadota</taxon>
        <taxon>Gammaproteobacteria</taxon>
        <taxon>Candidatus Competibacteraceae</taxon>
        <taxon>Plasticicumulans</taxon>
    </lineage>
</organism>
<comment type="caution">
    <text evidence="2">The sequence shown here is derived from an EMBL/GenBank/DDBJ whole genome shotgun (WGS) entry which is preliminary data.</text>
</comment>
<keyword evidence="3" id="KW-1185">Reference proteome</keyword>
<gene>
    <name evidence="2" type="ORF">EV699_102110</name>
</gene>
<dbReference type="InterPro" id="IPR010727">
    <property type="entry name" value="DUF1302"/>
</dbReference>
<dbReference type="RefSeq" id="WP_132538319.1">
    <property type="nucleotide sequence ID" value="NZ_SLWY01000002.1"/>
</dbReference>
<evidence type="ECO:0008006" key="4">
    <source>
        <dbReference type="Google" id="ProtNLM"/>
    </source>
</evidence>
<dbReference type="Proteomes" id="UP000295765">
    <property type="component" value="Unassembled WGS sequence"/>
</dbReference>
<reference evidence="2 3" key="1">
    <citation type="submission" date="2019-03" db="EMBL/GenBank/DDBJ databases">
        <title>Genomic Encyclopedia of Type Strains, Phase IV (KMG-IV): sequencing the most valuable type-strain genomes for metagenomic binning, comparative biology and taxonomic classification.</title>
        <authorList>
            <person name="Goeker M."/>
        </authorList>
    </citation>
    <scope>NUCLEOTIDE SEQUENCE [LARGE SCALE GENOMIC DNA]</scope>
    <source>
        <strain evidence="2 3">DSM 25287</strain>
    </source>
</reference>
<protein>
    <recommendedName>
        <fullName evidence="4">Beta-barrel porin 2</fullName>
    </recommendedName>
</protein>
<dbReference type="SUPFAM" id="SSF56935">
    <property type="entry name" value="Porins"/>
    <property type="match status" value="1"/>
</dbReference>
<accession>A0A4R2L8I6</accession>
<dbReference type="Pfam" id="PF06980">
    <property type="entry name" value="DUF1302"/>
    <property type="match status" value="1"/>
</dbReference>
<name>A0A4R2L8I6_9GAMM</name>
<evidence type="ECO:0000256" key="1">
    <source>
        <dbReference type="SAM" id="SignalP"/>
    </source>
</evidence>
<proteinExistence type="predicted"/>
<dbReference type="AlphaFoldDB" id="A0A4R2L8I6"/>
<feature type="signal peptide" evidence="1">
    <location>
        <begin position="1"/>
        <end position="22"/>
    </location>
</feature>
<keyword evidence="1" id="KW-0732">Signal</keyword>
<feature type="chain" id="PRO_5020635382" description="Beta-barrel porin 2" evidence="1">
    <location>
        <begin position="23"/>
        <end position="435"/>
    </location>
</feature>
<sequence>MRARRWLPAVGLALGAAAPALAADDEVRFGGFAQSETAYTYSGDEHWSKFRNLLGVNAEGAFNESLSWKFSGWAYYDPVYDSSDYYPADVREDQRHEVLLRETYADLSAGDWDFRFGRQNIVWGEMVGLFFADVVSARDLREFVAQDFDRIRIPQWAARAEYFKEDMHAEFVWIPKMSYDEIGKPGDCFHCGADFYPYPPQIPGFGYRVGQESKPNGGSDDMAYGLRLSYLLNGWDVSGFYYRSMDAAPAFSRQIVLESSGPTLLYTPDHQRIQQWGTTFAKDLDGVVFRGEAIYTQGRRFDVLRLSDADGLEAKNYLDYVLSLDYSLENDARLNLQAFQRYYVQYDQAMIPDRLESGVSVYYSTKAWDNRLEPEITLIHSLNRNDWMLRPRLTWNISQDLKASFGVDVFHGPPEGLFGRYTDADRVYGELRYSF</sequence>
<evidence type="ECO:0000313" key="2">
    <source>
        <dbReference type="EMBL" id="TCO83412.1"/>
    </source>
</evidence>